<evidence type="ECO:0000313" key="1">
    <source>
        <dbReference type="EMBL" id="OQP65482.1"/>
    </source>
</evidence>
<accession>A0A1V9G4J9</accession>
<protein>
    <recommendedName>
        <fullName evidence="3">TerB family tellurite resistance protein</fullName>
    </recommendedName>
</protein>
<comment type="caution">
    <text evidence="1">The sequence shown here is derived from an EMBL/GenBank/DDBJ whole genome shotgun (WGS) entry which is preliminary data.</text>
</comment>
<dbReference type="AlphaFoldDB" id="A0A1V9G4J9"/>
<gene>
    <name evidence="1" type="ORF">A3860_17615</name>
</gene>
<evidence type="ECO:0000313" key="2">
    <source>
        <dbReference type="Proteomes" id="UP000192796"/>
    </source>
</evidence>
<dbReference type="EMBL" id="LVYD01000024">
    <property type="protein sequence ID" value="OQP65482.1"/>
    <property type="molecule type" value="Genomic_DNA"/>
</dbReference>
<dbReference type="OrthoDB" id="673795at2"/>
<dbReference type="STRING" id="1703345.A3860_17615"/>
<proteinExistence type="predicted"/>
<organism evidence="1 2">
    <name type="scientific">Niastella vici</name>
    <dbReference type="NCBI Taxonomy" id="1703345"/>
    <lineage>
        <taxon>Bacteria</taxon>
        <taxon>Pseudomonadati</taxon>
        <taxon>Bacteroidota</taxon>
        <taxon>Chitinophagia</taxon>
        <taxon>Chitinophagales</taxon>
        <taxon>Chitinophagaceae</taxon>
        <taxon>Niastella</taxon>
    </lineage>
</organism>
<keyword evidence="2" id="KW-1185">Reference proteome</keyword>
<name>A0A1V9G4J9_9BACT</name>
<dbReference type="Proteomes" id="UP000192796">
    <property type="component" value="Unassembled WGS sequence"/>
</dbReference>
<sequence>MTDIIKRLFILFCCTWSSQVVNAQDQKKEMLIQIAKLQVYIGYLIKGYNIVQDGLNLVSDIKNGDFHLHQFFFDRLKQVNPKVKLYGKVADMISMQIRMLTAYKNNYKQFKQSGSFTPEEIDYLFQTLSNLLDLALSDINDLTTVLTNGELEMSDNERINRIDKLWNNISLKYQHLFSFLDEMKLLSQQRTHELRDIQTLKNMYAP</sequence>
<evidence type="ECO:0008006" key="3">
    <source>
        <dbReference type="Google" id="ProtNLM"/>
    </source>
</evidence>
<dbReference type="RefSeq" id="WP_081146352.1">
    <property type="nucleotide sequence ID" value="NZ_LVYD01000024.1"/>
</dbReference>
<reference evidence="1 2" key="1">
    <citation type="submission" date="2016-03" db="EMBL/GenBank/DDBJ databases">
        <title>Niastella vici sp. nov., isolated from farmland soil.</title>
        <authorList>
            <person name="Chen L."/>
            <person name="Wang D."/>
            <person name="Yang S."/>
            <person name="Wang G."/>
        </authorList>
    </citation>
    <scope>NUCLEOTIDE SEQUENCE [LARGE SCALE GENOMIC DNA]</scope>
    <source>
        <strain evidence="1 2">DJ57</strain>
    </source>
</reference>